<dbReference type="Gene3D" id="3.40.640.10">
    <property type="entry name" value="Type I PLP-dependent aspartate aminotransferase-like (Major domain)"/>
    <property type="match status" value="1"/>
</dbReference>
<keyword evidence="4" id="KW-1185">Reference proteome</keyword>
<proteinExistence type="inferred from homology"/>
<dbReference type="EC" id="2.6.1.-" evidence="1"/>
<dbReference type="InterPro" id="IPR015424">
    <property type="entry name" value="PyrdxlP-dep_Trfase"/>
</dbReference>
<evidence type="ECO:0000313" key="4">
    <source>
        <dbReference type="Proteomes" id="UP000502179"/>
    </source>
</evidence>
<comment type="cofactor">
    <cofactor evidence="1">
        <name>pyridoxal 5'-phosphate</name>
        <dbReference type="ChEBI" id="CHEBI:597326"/>
    </cofactor>
</comment>
<dbReference type="PANTHER" id="PTHR42691">
    <property type="entry name" value="ASPARTATE AMINOTRANSFERASE YHDR-RELATED"/>
    <property type="match status" value="1"/>
</dbReference>
<feature type="domain" description="Aminotransferase class I/classII large" evidence="2">
    <location>
        <begin position="37"/>
        <end position="380"/>
    </location>
</feature>
<reference evidence="3 4" key="1">
    <citation type="submission" date="2020-02" db="EMBL/GenBank/DDBJ databases">
        <title>Genome analysis of Thermosulfuriphilus ammonigenes ST65T, an anaerobic thermophilic chemolithoautotrophic bacterium isolated from a deep-sea hydrothermal vent.</title>
        <authorList>
            <person name="Slobodkina G."/>
            <person name="Allioux M."/>
            <person name="Merkel A."/>
            <person name="Alain K."/>
            <person name="Jebbar M."/>
            <person name="Slobodkin A."/>
        </authorList>
    </citation>
    <scope>NUCLEOTIDE SEQUENCE [LARGE SCALE GENOMIC DNA]</scope>
    <source>
        <strain evidence="3 4">ST65</strain>
    </source>
</reference>
<dbReference type="CDD" id="cd00609">
    <property type="entry name" value="AAT_like"/>
    <property type="match status" value="1"/>
</dbReference>
<dbReference type="Proteomes" id="UP000502179">
    <property type="component" value="Chromosome"/>
</dbReference>
<protein>
    <recommendedName>
        <fullName evidence="1">Aminotransferase</fullName>
        <ecNumber evidence="1">2.6.1.-</ecNumber>
    </recommendedName>
</protein>
<dbReference type="EMBL" id="CP048877">
    <property type="protein sequence ID" value="QIJ72406.1"/>
    <property type="molecule type" value="Genomic_DNA"/>
</dbReference>
<keyword evidence="1 3" id="KW-0032">Aminotransferase</keyword>
<dbReference type="InterPro" id="IPR004839">
    <property type="entry name" value="Aminotransferase_I/II_large"/>
</dbReference>
<keyword evidence="1 3" id="KW-0808">Transferase</keyword>
<comment type="similarity">
    <text evidence="1">Belongs to the class-I pyridoxal-phosphate-dependent aminotransferase family.</text>
</comment>
<accession>A0A6G7PXY0</accession>
<name>A0A6G7PXY0_9BACT</name>
<evidence type="ECO:0000259" key="2">
    <source>
        <dbReference type="Pfam" id="PF00155"/>
    </source>
</evidence>
<dbReference type="Pfam" id="PF00155">
    <property type="entry name" value="Aminotran_1_2"/>
    <property type="match status" value="1"/>
</dbReference>
<gene>
    <name evidence="3" type="ORF">G4V39_09045</name>
</gene>
<dbReference type="AlphaFoldDB" id="A0A6G7PXY0"/>
<dbReference type="SUPFAM" id="SSF53383">
    <property type="entry name" value="PLP-dependent transferases"/>
    <property type="match status" value="1"/>
</dbReference>
<evidence type="ECO:0000256" key="1">
    <source>
        <dbReference type="RuleBase" id="RU000481"/>
    </source>
</evidence>
<dbReference type="RefSeq" id="WP_166032623.1">
    <property type="nucleotide sequence ID" value="NZ_CP048877.1"/>
</dbReference>
<evidence type="ECO:0000313" key="3">
    <source>
        <dbReference type="EMBL" id="QIJ72406.1"/>
    </source>
</evidence>
<dbReference type="PROSITE" id="PS00105">
    <property type="entry name" value="AA_TRANSFER_CLASS_1"/>
    <property type="match status" value="1"/>
</dbReference>
<organism evidence="3 4">
    <name type="scientific">Thermosulfuriphilus ammonigenes</name>
    <dbReference type="NCBI Taxonomy" id="1936021"/>
    <lineage>
        <taxon>Bacteria</taxon>
        <taxon>Pseudomonadati</taxon>
        <taxon>Thermodesulfobacteriota</taxon>
        <taxon>Thermodesulfobacteria</taxon>
        <taxon>Thermodesulfobacteriales</taxon>
        <taxon>Thermodesulfobacteriaceae</taxon>
        <taxon>Thermosulfuriphilus</taxon>
    </lineage>
</organism>
<dbReference type="InterPro" id="IPR015421">
    <property type="entry name" value="PyrdxlP-dep_Trfase_major"/>
</dbReference>
<dbReference type="PANTHER" id="PTHR42691:SF1">
    <property type="entry name" value="ASPARTATE AMINOTRANSFERASE YHDR-RELATED"/>
    <property type="match status" value="1"/>
</dbReference>
<dbReference type="KEGG" id="tav:G4V39_09045"/>
<dbReference type="NCBIfam" id="NF005305">
    <property type="entry name" value="PRK06836.1"/>
    <property type="match status" value="1"/>
</dbReference>
<dbReference type="InterPro" id="IPR004838">
    <property type="entry name" value="NHTrfase_class1_PyrdxlP-BS"/>
</dbReference>
<sequence>MVLSQQIAGYLEASSWIRKMFEEGARLKSQYGPEAVCDFSLGNPDVSPPEDFLQALKAAAEEESPGVHGYMPNAGYPFVRETMARRVSKEQGVETPAENIVMTCGAAGALNVVFKAILEPGDEVIFPSPFFVEYRFYVENHQGRPIPVPSKADFHLDLEALEKALGPRTRAVLINSPHNPTGQVYDLEELKGLAELLTAASKRQGRPIFLISDEPYRRLTFDGQSPPALFPLYPQTIVINSFSKEISIPGERLGYLALNPEAEGVAELMAAFILANRILGFVNAPALMQRAVARCPEASVDVGIYQRRRDLFCEILREAGYQFVVPRGAFYVFPRTPLEDDVAFCRLLAEEKILAVPGRGFGAPGHMRLAFCVEESVIERSREGFKRAMERAQG</sequence>
<dbReference type="GO" id="GO:0008483">
    <property type="term" value="F:transaminase activity"/>
    <property type="evidence" value="ECO:0007669"/>
    <property type="project" value="UniProtKB-KW"/>
</dbReference>
<dbReference type="GO" id="GO:0030170">
    <property type="term" value="F:pyridoxal phosphate binding"/>
    <property type="evidence" value="ECO:0007669"/>
    <property type="project" value="InterPro"/>
</dbReference>